<evidence type="ECO:0000313" key="18">
    <source>
        <dbReference type="Proteomes" id="UP000007151"/>
    </source>
</evidence>
<dbReference type="GO" id="GO:0005506">
    <property type="term" value="F:iron ion binding"/>
    <property type="evidence" value="ECO:0007669"/>
    <property type="project" value="InterPro"/>
</dbReference>
<dbReference type="EC" id="1.14.14.1" evidence="5"/>
<protein>
    <recommendedName>
        <fullName evidence="5">unspecific monooxygenase</fullName>
        <ecNumber evidence="5">1.14.14.1</ecNumber>
    </recommendedName>
</protein>
<evidence type="ECO:0000313" key="17">
    <source>
        <dbReference type="EMBL" id="OWR51116.1"/>
    </source>
</evidence>
<dbReference type="Gene3D" id="1.10.630.10">
    <property type="entry name" value="Cytochrome P450"/>
    <property type="match status" value="1"/>
</dbReference>
<dbReference type="AlphaFoldDB" id="A0A212FBK5"/>
<dbReference type="PANTHER" id="PTHR24292">
    <property type="entry name" value="CYTOCHROME P450"/>
    <property type="match status" value="1"/>
</dbReference>
<keyword evidence="13" id="KW-0472">Membrane</keyword>
<evidence type="ECO:0000256" key="12">
    <source>
        <dbReference type="ARBA" id="ARBA00023033"/>
    </source>
</evidence>
<dbReference type="InParanoid" id="A0A212FBK5"/>
<organism evidence="17 18">
    <name type="scientific">Danaus plexippus plexippus</name>
    <dbReference type="NCBI Taxonomy" id="278856"/>
    <lineage>
        <taxon>Eukaryota</taxon>
        <taxon>Metazoa</taxon>
        <taxon>Ecdysozoa</taxon>
        <taxon>Arthropoda</taxon>
        <taxon>Hexapoda</taxon>
        <taxon>Insecta</taxon>
        <taxon>Pterygota</taxon>
        <taxon>Neoptera</taxon>
        <taxon>Endopterygota</taxon>
        <taxon>Lepidoptera</taxon>
        <taxon>Glossata</taxon>
        <taxon>Ditrysia</taxon>
        <taxon>Papilionoidea</taxon>
        <taxon>Nymphalidae</taxon>
        <taxon>Danainae</taxon>
        <taxon>Danaini</taxon>
        <taxon>Danaina</taxon>
        <taxon>Danaus</taxon>
        <taxon>Danaus</taxon>
    </lineage>
</organism>
<evidence type="ECO:0000256" key="8">
    <source>
        <dbReference type="ARBA" id="ARBA00022824"/>
    </source>
</evidence>
<comment type="cofactor">
    <cofactor evidence="1 15">
        <name>heme</name>
        <dbReference type="ChEBI" id="CHEBI:30413"/>
    </cofactor>
</comment>
<keyword evidence="9" id="KW-0492">Microsome</keyword>
<comment type="subcellular location">
    <subcellularLocation>
        <location evidence="3">Endoplasmic reticulum membrane</location>
        <topology evidence="3">Peripheral membrane protein</topology>
    </subcellularLocation>
    <subcellularLocation>
        <location evidence="2">Microsome membrane</location>
        <topology evidence="2">Peripheral membrane protein</topology>
    </subcellularLocation>
</comment>
<proteinExistence type="inferred from homology"/>
<evidence type="ECO:0000256" key="5">
    <source>
        <dbReference type="ARBA" id="ARBA00012109"/>
    </source>
</evidence>
<keyword evidence="12 16" id="KW-0503">Monooxygenase</keyword>
<dbReference type="PRINTS" id="PR00463">
    <property type="entry name" value="EP450I"/>
</dbReference>
<dbReference type="GO" id="GO:0016712">
    <property type="term" value="F:oxidoreductase activity, acting on paired donors, with incorporation or reduction of molecular oxygen, reduced flavin or flavoprotein as one donor, and incorporation of one atom of oxygen"/>
    <property type="evidence" value="ECO:0007669"/>
    <property type="project" value="UniProtKB-EC"/>
</dbReference>
<evidence type="ECO:0000256" key="13">
    <source>
        <dbReference type="ARBA" id="ARBA00023136"/>
    </source>
</evidence>
<evidence type="ECO:0000256" key="4">
    <source>
        <dbReference type="ARBA" id="ARBA00010617"/>
    </source>
</evidence>
<comment type="catalytic activity">
    <reaction evidence="14">
        <text>an organic molecule + reduced [NADPH--hemoprotein reductase] + O2 = an alcohol + oxidized [NADPH--hemoprotein reductase] + H2O + H(+)</text>
        <dbReference type="Rhea" id="RHEA:17149"/>
        <dbReference type="Rhea" id="RHEA-COMP:11964"/>
        <dbReference type="Rhea" id="RHEA-COMP:11965"/>
        <dbReference type="ChEBI" id="CHEBI:15377"/>
        <dbReference type="ChEBI" id="CHEBI:15378"/>
        <dbReference type="ChEBI" id="CHEBI:15379"/>
        <dbReference type="ChEBI" id="CHEBI:30879"/>
        <dbReference type="ChEBI" id="CHEBI:57618"/>
        <dbReference type="ChEBI" id="CHEBI:58210"/>
        <dbReference type="ChEBI" id="CHEBI:142491"/>
        <dbReference type="EC" id="1.14.14.1"/>
    </reaction>
</comment>
<dbReference type="Pfam" id="PF00067">
    <property type="entry name" value="p450"/>
    <property type="match status" value="1"/>
</dbReference>
<dbReference type="InterPro" id="IPR017972">
    <property type="entry name" value="Cyt_P450_CS"/>
</dbReference>
<evidence type="ECO:0000256" key="15">
    <source>
        <dbReference type="PIRSR" id="PIRSR602401-1"/>
    </source>
</evidence>
<dbReference type="PROSITE" id="PS00086">
    <property type="entry name" value="CYTOCHROME_P450"/>
    <property type="match status" value="1"/>
</dbReference>
<sequence>MYEQCRRPYMGIWLIWKPALLVNCPNLARKILNQDFVNFRDRHISSGTTDPVGSLNLFTVKDPLWSNIRSKITGIFTNAKLKSHQDYTRSKAKELVQRIQNDGYTVLHLKDLMVDYATDVIGTFAFGVESNATLTGEGPLRDITRDFIKLTLYRGLSMFSIFFWPEVTDIFRLKFFPRSSTKYFCEVVDRIMTHRKKENIRRNDLIDCLIKIERESEENNEKLPNGLIVAQAAVLLLGGFDTSAMTLTYAIYEIAHCPDIQEKLYRELLEAKERYGNEDFDMQTLGEMTYLNCVIQEALRKYAAMTWLDRIAQSDYKIDDTLTIQGGTPVYINILGMHYDPEYFPDPYTFNPDRFLPENNTNIKPYTFMPFGEGPRSCIGKRFGYMTMRTALAALFLNYEIFPLPNTPTPAQTKIDPYSMFYTPGEKLRVEFVPRNKKSLEDIIDLLKQADAVISDLLPVFVAKELHKLPPITFDHLDATRLLRDILKLQESMSLMQGEMESVKQECSSVRHDMKEFCTANSRQKTSQHEGNFEIYITNVNTKRGTFNSQRRFEYDSEPMGVDATNLYYDRTIDKSKESMNSIDGHTNYNLSSSHLRNTCEEIVIALQETWPLAHDLPLLGKVSGSFDFTCKTVVDTTAGILKGRPYGGVACCGEKMYLTLSLSYIVVVLD</sequence>
<dbReference type="STRING" id="278856.A0A212FBK5"/>
<feature type="binding site" description="axial binding residue" evidence="15">
    <location>
        <position position="378"/>
    </location>
    <ligand>
        <name>heme</name>
        <dbReference type="ChEBI" id="CHEBI:30413"/>
    </ligand>
    <ligandPart>
        <name>Fe</name>
        <dbReference type="ChEBI" id="CHEBI:18248"/>
    </ligandPart>
</feature>
<keyword evidence="18" id="KW-1185">Reference proteome</keyword>
<dbReference type="FunFam" id="1.10.630.10:FF:000182">
    <property type="entry name" value="Cytochrome P450 3A4"/>
    <property type="match status" value="1"/>
</dbReference>
<evidence type="ECO:0000256" key="6">
    <source>
        <dbReference type="ARBA" id="ARBA00022617"/>
    </source>
</evidence>
<evidence type="ECO:0000256" key="7">
    <source>
        <dbReference type="ARBA" id="ARBA00022723"/>
    </source>
</evidence>
<keyword evidence="11 15" id="KW-0408">Iron</keyword>
<name>A0A212FBK5_DANPL</name>
<comment type="caution">
    <text evidence="17">The sequence shown here is derived from an EMBL/GenBank/DDBJ whole genome shotgun (WGS) entry which is preliminary data.</text>
</comment>
<dbReference type="Proteomes" id="UP000007151">
    <property type="component" value="Unassembled WGS sequence"/>
</dbReference>
<dbReference type="InterPro" id="IPR002401">
    <property type="entry name" value="Cyt_P450_E_grp-I"/>
</dbReference>
<evidence type="ECO:0000256" key="10">
    <source>
        <dbReference type="ARBA" id="ARBA00023002"/>
    </source>
</evidence>
<dbReference type="PRINTS" id="PR00385">
    <property type="entry name" value="P450"/>
</dbReference>
<evidence type="ECO:0000256" key="2">
    <source>
        <dbReference type="ARBA" id="ARBA00004174"/>
    </source>
</evidence>
<dbReference type="InterPro" id="IPR036396">
    <property type="entry name" value="Cyt_P450_sf"/>
</dbReference>
<dbReference type="SUPFAM" id="SSF48264">
    <property type="entry name" value="Cytochrome P450"/>
    <property type="match status" value="1"/>
</dbReference>
<evidence type="ECO:0000256" key="14">
    <source>
        <dbReference type="ARBA" id="ARBA00047827"/>
    </source>
</evidence>
<dbReference type="KEGG" id="dpl:KGM_214883"/>
<keyword evidence="10 16" id="KW-0560">Oxidoreductase</keyword>
<dbReference type="EMBL" id="AGBW02009303">
    <property type="protein sequence ID" value="OWR51116.1"/>
    <property type="molecule type" value="Genomic_DNA"/>
</dbReference>
<dbReference type="eggNOG" id="KOG0158">
    <property type="taxonomic scope" value="Eukaryota"/>
</dbReference>
<evidence type="ECO:0000256" key="11">
    <source>
        <dbReference type="ARBA" id="ARBA00023004"/>
    </source>
</evidence>
<dbReference type="FunCoup" id="A0A212FBK5">
    <property type="interactions" value="12"/>
</dbReference>
<dbReference type="PANTHER" id="PTHR24292:SF45">
    <property type="entry name" value="CYTOCHROME P450 6G1-RELATED"/>
    <property type="match status" value="1"/>
</dbReference>
<evidence type="ECO:0000256" key="16">
    <source>
        <dbReference type="RuleBase" id="RU000461"/>
    </source>
</evidence>
<dbReference type="CDD" id="cd11056">
    <property type="entry name" value="CYP6-like"/>
    <property type="match status" value="1"/>
</dbReference>
<dbReference type="InterPro" id="IPR001128">
    <property type="entry name" value="Cyt_P450"/>
</dbReference>
<accession>A0A212FBK5</accession>
<reference evidence="17 18" key="1">
    <citation type="journal article" date="2011" name="Cell">
        <title>The monarch butterfly genome yields insights into long-distance migration.</title>
        <authorList>
            <person name="Zhan S."/>
            <person name="Merlin C."/>
            <person name="Boore J.L."/>
            <person name="Reppert S.M."/>
        </authorList>
    </citation>
    <scope>NUCLEOTIDE SEQUENCE [LARGE SCALE GENOMIC DNA]</scope>
    <source>
        <strain evidence="17">F-2</strain>
    </source>
</reference>
<keyword evidence="6 15" id="KW-0349">Heme</keyword>
<evidence type="ECO:0000256" key="1">
    <source>
        <dbReference type="ARBA" id="ARBA00001971"/>
    </source>
</evidence>
<dbReference type="InterPro" id="IPR050476">
    <property type="entry name" value="Insect_CytP450_Detox"/>
</dbReference>
<dbReference type="GO" id="GO:0005789">
    <property type="term" value="C:endoplasmic reticulum membrane"/>
    <property type="evidence" value="ECO:0007669"/>
    <property type="project" value="UniProtKB-SubCell"/>
</dbReference>
<evidence type="ECO:0000256" key="3">
    <source>
        <dbReference type="ARBA" id="ARBA00004406"/>
    </source>
</evidence>
<keyword evidence="7 15" id="KW-0479">Metal-binding</keyword>
<gene>
    <name evidence="17" type="ORF">KGM_214883</name>
</gene>
<evidence type="ECO:0000256" key="9">
    <source>
        <dbReference type="ARBA" id="ARBA00022848"/>
    </source>
</evidence>
<keyword evidence="8" id="KW-0256">Endoplasmic reticulum</keyword>
<comment type="similarity">
    <text evidence="4 16">Belongs to the cytochrome P450 family.</text>
</comment>
<dbReference type="GO" id="GO:0020037">
    <property type="term" value="F:heme binding"/>
    <property type="evidence" value="ECO:0007669"/>
    <property type="project" value="InterPro"/>
</dbReference>